<comment type="caution">
    <text evidence="2">The sequence shown here is derived from an EMBL/GenBank/DDBJ whole genome shotgun (WGS) entry which is preliminary data.</text>
</comment>
<dbReference type="AlphaFoldDB" id="A0A8H3UW21"/>
<evidence type="ECO:0000256" key="1">
    <source>
        <dbReference type="SAM" id="MobiDB-lite"/>
    </source>
</evidence>
<feature type="region of interest" description="Disordered" evidence="1">
    <location>
        <begin position="86"/>
        <end position="130"/>
    </location>
</feature>
<reference evidence="2 3" key="1">
    <citation type="submission" date="2019-07" db="EMBL/GenBank/DDBJ databases">
        <title>Venturia inaequalis Genome Resource.</title>
        <authorList>
            <person name="Lichtner F.J."/>
        </authorList>
    </citation>
    <scope>NUCLEOTIDE SEQUENCE [LARGE SCALE GENOMIC DNA]</scope>
    <source>
        <strain evidence="2 3">DMI_063113</strain>
    </source>
</reference>
<dbReference type="EMBL" id="WNWR01000500">
    <property type="protein sequence ID" value="KAE9976401.1"/>
    <property type="molecule type" value="Genomic_DNA"/>
</dbReference>
<sequence>MSPNKTHPFIFKAGQKQIRTPIPPSMKPKREEGKVETPNNTKTKNGAAETEFARSYEGWADWLRTKPVGVSEAEFEEEMVRVCGEVEATLGSNGAKREEGDGRKKEEGRQGKERVVEPGLFLGKRGGGRY</sequence>
<dbReference type="Proteomes" id="UP000490939">
    <property type="component" value="Unassembled WGS sequence"/>
</dbReference>
<keyword evidence="3" id="KW-1185">Reference proteome</keyword>
<accession>A0A8H3UW21</accession>
<proteinExistence type="predicted"/>
<name>A0A8H3UW21_VENIN</name>
<organism evidence="2 3">
    <name type="scientific">Venturia inaequalis</name>
    <name type="common">Apple scab fungus</name>
    <dbReference type="NCBI Taxonomy" id="5025"/>
    <lineage>
        <taxon>Eukaryota</taxon>
        <taxon>Fungi</taxon>
        <taxon>Dikarya</taxon>
        <taxon>Ascomycota</taxon>
        <taxon>Pezizomycotina</taxon>
        <taxon>Dothideomycetes</taxon>
        <taxon>Pleosporomycetidae</taxon>
        <taxon>Venturiales</taxon>
        <taxon>Venturiaceae</taxon>
        <taxon>Venturia</taxon>
    </lineage>
</organism>
<feature type="compositionally biased region" description="Basic and acidic residues" evidence="1">
    <location>
        <begin position="95"/>
        <end position="116"/>
    </location>
</feature>
<feature type="region of interest" description="Disordered" evidence="1">
    <location>
        <begin position="1"/>
        <end position="49"/>
    </location>
</feature>
<gene>
    <name evidence="2" type="ORF">EG327_008154</name>
</gene>
<protein>
    <submittedName>
        <fullName evidence="2">Uncharacterized protein</fullName>
    </submittedName>
</protein>
<evidence type="ECO:0000313" key="2">
    <source>
        <dbReference type="EMBL" id="KAE9976401.1"/>
    </source>
</evidence>
<evidence type="ECO:0000313" key="3">
    <source>
        <dbReference type="Proteomes" id="UP000490939"/>
    </source>
</evidence>